<dbReference type="InterPro" id="IPR007252">
    <property type="entry name" value="Nup84/Nup107"/>
</dbReference>
<protein>
    <recommendedName>
        <fullName evidence="1">Nuclear pore complex protein</fullName>
    </recommendedName>
</protein>
<sequence length="347" mass="36543">MARPLVPYRHGTATHTGFGTLEVWYQALSPDEKVVDGVASFLCKLPHDLPPAQKTLCFGEAARLLPPEQRPLLPHIALRACVRWLTVPSAAAPPAAEGGGGDAENAWRLVQAALSQALLALRRAAAASSGRVELLALLDELGAHARAAAAADPLLGESLEPMLFELRFWSAALRAHAEHAACLRALEGGGPAAADVGAAARSLDAATREALTSVVMQYEGETMGRLPSVAEVDAAMAGQRAGAGVLAVHLQDEESGAAHRSAAALRRLRRQLVPPLVRNVHHVLLEAGRKTGDQDLLHLSLYVADLVADARYGLYSNFDAPGLQHLLSQFRASALELLSAGDGVETA</sequence>
<dbReference type="GO" id="GO:0031965">
    <property type="term" value="C:nuclear membrane"/>
    <property type="evidence" value="ECO:0007669"/>
    <property type="project" value="UniProtKB-SubCell"/>
</dbReference>
<dbReference type="Pfam" id="PF04121">
    <property type="entry name" value="Nup84_Nup100"/>
    <property type="match status" value="1"/>
</dbReference>
<keyword evidence="1" id="KW-0906">Nuclear pore complex</keyword>
<dbReference type="HOGENOM" id="CLU_800328_0_0_1"/>
<dbReference type="Gene3D" id="1.20.190.50">
    <property type="match status" value="1"/>
</dbReference>
<comment type="function">
    <text evidence="1">Functions as a component of the nuclear pore complex (NPC).</text>
</comment>
<dbReference type="PaxDb" id="2903-EOD28721"/>
<dbReference type="EnsemblProtists" id="EOD28721">
    <property type="protein sequence ID" value="EOD28721"/>
    <property type="gene ID" value="EMIHUDRAFT_456944"/>
</dbReference>
<dbReference type="Proteomes" id="UP000013827">
    <property type="component" value="Unassembled WGS sequence"/>
</dbReference>
<keyword evidence="1" id="KW-0653">Protein transport</keyword>
<dbReference type="GO" id="GO:0005643">
    <property type="term" value="C:nuclear pore"/>
    <property type="evidence" value="ECO:0007669"/>
    <property type="project" value="UniProtKB-SubCell"/>
</dbReference>
<reference evidence="3" key="1">
    <citation type="journal article" date="2013" name="Nature">
        <title>Pan genome of the phytoplankton Emiliania underpins its global distribution.</title>
        <authorList>
            <person name="Read B.A."/>
            <person name="Kegel J."/>
            <person name="Klute M.J."/>
            <person name="Kuo A."/>
            <person name="Lefebvre S.C."/>
            <person name="Maumus F."/>
            <person name="Mayer C."/>
            <person name="Miller J."/>
            <person name="Monier A."/>
            <person name="Salamov A."/>
            <person name="Young J."/>
            <person name="Aguilar M."/>
            <person name="Claverie J.M."/>
            <person name="Frickenhaus S."/>
            <person name="Gonzalez K."/>
            <person name="Herman E.K."/>
            <person name="Lin Y.C."/>
            <person name="Napier J."/>
            <person name="Ogata H."/>
            <person name="Sarno A.F."/>
            <person name="Shmutz J."/>
            <person name="Schroeder D."/>
            <person name="de Vargas C."/>
            <person name="Verret F."/>
            <person name="von Dassow P."/>
            <person name="Valentin K."/>
            <person name="Van de Peer Y."/>
            <person name="Wheeler G."/>
            <person name="Dacks J.B."/>
            <person name="Delwiche C.F."/>
            <person name="Dyhrman S.T."/>
            <person name="Glockner G."/>
            <person name="John U."/>
            <person name="Richards T."/>
            <person name="Worden A.Z."/>
            <person name="Zhang X."/>
            <person name="Grigoriev I.V."/>
            <person name="Allen A.E."/>
            <person name="Bidle K."/>
            <person name="Borodovsky M."/>
            <person name="Bowler C."/>
            <person name="Brownlee C."/>
            <person name="Cock J.M."/>
            <person name="Elias M."/>
            <person name="Gladyshev V.N."/>
            <person name="Groth M."/>
            <person name="Guda C."/>
            <person name="Hadaegh A."/>
            <person name="Iglesias-Rodriguez M.D."/>
            <person name="Jenkins J."/>
            <person name="Jones B.M."/>
            <person name="Lawson T."/>
            <person name="Leese F."/>
            <person name="Lindquist E."/>
            <person name="Lobanov A."/>
            <person name="Lomsadze A."/>
            <person name="Malik S.B."/>
            <person name="Marsh M.E."/>
            <person name="Mackinder L."/>
            <person name="Mock T."/>
            <person name="Mueller-Roeber B."/>
            <person name="Pagarete A."/>
            <person name="Parker M."/>
            <person name="Probert I."/>
            <person name="Quesneville H."/>
            <person name="Raines C."/>
            <person name="Rensing S.A."/>
            <person name="Riano-Pachon D.M."/>
            <person name="Richier S."/>
            <person name="Rokitta S."/>
            <person name="Shiraiwa Y."/>
            <person name="Soanes D.M."/>
            <person name="van der Giezen M."/>
            <person name="Wahlund T.M."/>
            <person name="Williams B."/>
            <person name="Wilson W."/>
            <person name="Wolfe G."/>
            <person name="Wurch L.L."/>
        </authorList>
    </citation>
    <scope>NUCLEOTIDE SEQUENCE</scope>
</reference>
<dbReference type="GO" id="GO:0017056">
    <property type="term" value="F:structural constituent of nuclear pore"/>
    <property type="evidence" value="ECO:0007669"/>
    <property type="project" value="UniProtKB-UniRule"/>
</dbReference>
<proteinExistence type="inferred from homology"/>
<comment type="subunit">
    <text evidence="1">Part of the nuclear pore complex (NPC).</text>
</comment>
<dbReference type="RefSeq" id="XP_005781150.1">
    <property type="nucleotide sequence ID" value="XM_005781093.1"/>
</dbReference>
<keyword evidence="3" id="KW-1185">Reference proteome</keyword>
<dbReference type="KEGG" id="ehx:EMIHUDRAFT_456944"/>
<keyword evidence="1" id="KW-0539">Nucleus</keyword>
<organism evidence="2 3">
    <name type="scientific">Emiliania huxleyi (strain CCMP1516)</name>
    <dbReference type="NCBI Taxonomy" id="280463"/>
    <lineage>
        <taxon>Eukaryota</taxon>
        <taxon>Haptista</taxon>
        <taxon>Haptophyta</taxon>
        <taxon>Prymnesiophyceae</taxon>
        <taxon>Isochrysidales</taxon>
        <taxon>Noelaerhabdaceae</taxon>
        <taxon>Emiliania</taxon>
    </lineage>
</organism>
<evidence type="ECO:0000313" key="3">
    <source>
        <dbReference type="Proteomes" id="UP000013827"/>
    </source>
</evidence>
<comment type="subcellular location">
    <subcellularLocation>
        <location evidence="1">Nucleus</location>
        <location evidence="1">Nuclear pore complex</location>
    </subcellularLocation>
    <subcellularLocation>
        <location evidence="1">Nucleus membrane</location>
    </subcellularLocation>
</comment>
<dbReference type="GeneID" id="17274266"/>
<keyword evidence="1" id="KW-0509">mRNA transport</keyword>
<comment type="similarity">
    <text evidence="1">Belongs to the nucleoporin Nup84/Nup107 family.</text>
</comment>
<evidence type="ECO:0000313" key="2">
    <source>
        <dbReference type="EnsemblProtists" id="EOD28721"/>
    </source>
</evidence>
<keyword evidence="1" id="KW-0472">Membrane</keyword>
<keyword evidence="1" id="KW-0811">Translocation</keyword>
<dbReference type="AlphaFoldDB" id="A0A0D3JYY6"/>
<keyword evidence="1" id="KW-0813">Transport</keyword>
<name>A0A0D3JYY6_EMIH1</name>
<reference evidence="2" key="2">
    <citation type="submission" date="2024-10" db="UniProtKB">
        <authorList>
            <consortium name="EnsemblProtists"/>
        </authorList>
    </citation>
    <scope>IDENTIFICATION</scope>
</reference>
<accession>A0A0D3JYY6</accession>
<dbReference type="GO" id="GO:0015031">
    <property type="term" value="P:protein transport"/>
    <property type="evidence" value="ECO:0007669"/>
    <property type="project" value="UniProtKB-KW"/>
</dbReference>
<evidence type="ECO:0000256" key="1">
    <source>
        <dbReference type="RuleBase" id="RU365072"/>
    </source>
</evidence>